<name>A0A246JKJ9_9BURK</name>
<dbReference type="PANTHER" id="PTHR30244:SF34">
    <property type="entry name" value="DTDP-4-AMINO-4,6-DIDEOXYGALACTOSE TRANSAMINASE"/>
    <property type="match status" value="1"/>
</dbReference>
<comment type="caution">
    <text evidence="3">The sequence shown here is derived from an EMBL/GenBank/DDBJ whole genome shotgun (WGS) entry which is preliminary data.</text>
</comment>
<evidence type="ECO:0008006" key="5">
    <source>
        <dbReference type="Google" id="ProtNLM"/>
    </source>
</evidence>
<reference evidence="3 4" key="1">
    <citation type="journal article" date="2008" name="Int. J. Syst. Evol. Microbiol.">
        <title>Description of Roseateles aquatilis sp. nov. and Roseateles terrae sp. nov., in the class Betaproteobacteria, and emended description of the genus Roseateles.</title>
        <authorList>
            <person name="Gomila M."/>
            <person name="Bowien B."/>
            <person name="Falsen E."/>
            <person name="Moore E.R."/>
            <person name="Lalucat J."/>
        </authorList>
    </citation>
    <scope>NUCLEOTIDE SEQUENCE [LARGE SCALE GENOMIC DNA]</scope>
    <source>
        <strain evidence="3 4">CCUG 48205</strain>
    </source>
</reference>
<dbReference type="InterPro" id="IPR000653">
    <property type="entry name" value="DegT/StrS_aminotransferase"/>
</dbReference>
<dbReference type="InterPro" id="IPR015424">
    <property type="entry name" value="PyrdxlP-dep_Trfase"/>
</dbReference>
<evidence type="ECO:0000313" key="4">
    <source>
        <dbReference type="Proteomes" id="UP000197468"/>
    </source>
</evidence>
<evidence type="ECO:0000313" key="3">
    <source>
        <dbReference type="EMBL" id="OWQ93060.1"/>
    </source>
</evidence>
<keyword evidence="4" id="KW-1185">Reference proteome</keyword>
<dbReference type="PANTHER" id="PTHR30244">
    <property type="entry name" value="TRANSAMINASE"/>
    <property type="match status" value="1"/>
</dbReference>
<evidence type="ECO:0000256" key="1">
    <source>
        <dbReference type="ARBA" id="ARBA00037999"/>
    </source>
</evidence>
<dbReference type="GO" id="GO:0008483">
    <property type="term" value="F:transaminase activity"/>
    <property type="evidence" value="ECO:0007669"/>
    <property type="project" value="TreeGrafter"/>
</dbReference>
<comment type="similarity">
    <text evidence="1 2">Belongs to the DegT/DnrJ/EryC1 family.</text>
</comment>
<keyword evidence="2" id="KW-0663">Pyridoxal phosphate</keyword>
<dbReference type="GO" id="GO:0030170">
    <property type="term" value="F:pyridoxal phosphate binding"/>
    <property type="evidence" value="ECO:0007669"/>
    <property type="project" value="TreeGrafter"/>
</dbReference>
<dbReference type="Pfam" id="PF01041">
    <property type="entry name" value="DegT_DnrJ_EryC1"/>
    <property type="match status" value="1"/>
</dbReference>
<dbReference type="InterPro" id="IPR015421">
    <property type="entry name" value="PyrdxlP-dep_Trfase_major"/>
</dbReference>
<dbReference type="InterPro" id="IPR015422">
    <property type="entry name" value="PyrdxlP-dep_Trfase_small"/>
</dbReference>
<dbReference type="SUPFAM" id="SSF53383">
    <property type="entry name" value="PLP-dependent transferases"/>
    <property type="match status" value="1"/>
</dbReference>
<gene>
    <name evidence="3" type="ORF">CDN99_00705</name>
</gene>
<organism evidence="3 4">
    <name type="scientific">Roseateles aquatilis</name>
    <dbReference type="NCBI Taxonomy" id="431061"/>
    <lineage>
        <taxon>Bacteria</taxon>
        <taxon>Pseudomonadati</taxon>
        <taxon>Pseudomonadota</taxon>
        <taxon>Betaproteobacteria</taxon>
        <taxon>Burkholderiales</taxon>
        <taxon>Sphaerotilaceae</taxon>
        <taxon>Roseateles</taxon>
    </lineage>
</organism>
<dbReference type="Gene3D" id="3.90.1150.10">
    <property type="entry name" value="Aspartate Aminotransferase, domain 1"/>
    <property type="match status" value="1"/>
</dbReference>
<dbReference type="Gene3D" id="3.40.640.10">
    <property type="entry name" value="Type I PLP-dependent aspartate aminotransferase-like (Major domain)"/>
    <property type="match status" value="1"/>
</dbReference>
<evidence type="ECO:0000256" key="2">
    <source>
        <dbReference type="RuleBase" id="RU004508"/>
    </source>
</evidence>
<dbReference type="Proteomes" id="UP000197468">
    <property type="component" value="Unassembled WGS sequence"/>
</dbReference>
<dbReference type="GO" id="GO:0000271">
    <property type="term" value="P:polysaccharide biosynthetic process"/>
    <property type="evidence" value="ECO:0007669"/>
    <property type="project" value="TreeGrafter"/>
</dbReference>
<proteinExistence type="inferred from homology"/>
<protein>
    <recommendedName>
        <fullName evidence="5">DegT/DnrJ/EryC1/StrS aminotransferase</fullName>
    </recommendedName>
</protein>
<dbReference type="EMBL" id="NIOF01000001">
    <property type="protein sequence ID" value="OWQ93060.1"/>
    <property type="molecule type" value="Genomic_DNA"/>
</dbReference>
<dbReference type="AlphaFoldDB" id="A0A246JKJ9"/>
<sequence>MSAAAPRPGSGAVRPSVAGAPPVTAPMIPAPRLPVVGWNTFSGPAEAAVPTLLAHPRHVLTTSGRAAILLALECLAVGPGDVVLLPTYHCPTMVTPVKTLGAEAVFYPIDERGAPRLDWLSAHVPPRTKALLVPHYFGLPQTMDAVRAWCDSRGIALIEDCAHAMFGRSGERPIGSWGDVSIASLTKFFPTPEGGVLALNRADLSLPALTPASRIEQVKAASDILHMGASHDRLTGLNGLIRGVFALRGLLRGAPRGQATPVPSRHGDLDEEEEIDANMALIDLPLSHRALTRASGWISTRVPRRRIVESRRRNYEFFTAAFAGCEGVHALLPALPADCAPYVFPLWVRAPDPGYLEMRRLGVPVSRWDRLWPGVPALPGDVGKAWSHHVLQLACHQDLTDADLRRIVEQVKRLFTGPAQPANSANPARQAHAA</sequence>
<accession>A0A246JKJ9</accession>